<dbReference type="Proteomes" id="UP000253977">
    <property type="component" value="Unassembled WGS sequence"/>
</dbReference>
<evidence type="ECO:0000256" key="1">
    <source>
        <dbReference type="ARBA" id="ARBA00023002"/>
    </source>
</evidence>
<keyword evidence="1" id="KW-0560">Oxidoreductase</keyword>
<dbReference type="EMBL" id="QPMK01000004">
    <property type="protein sequence ID" value="RDD66954.1"/>
    <property type="molecule type" value="Genomic_DNA"/>
</dbReference>
<name>A0A369TQG3_9RHOB</name>
<feature type="domain" description="NADP-dependent oxidoreductase" evidence="2">
    <location>
        <begin position="18"/>
        <end position="327"/>
    </location>
</feature>
<dbReference type="OrthoDB" id="9803483at2"/>
<dbReference type="InterPro" id="IPR036812">
    <property type="entry name" value="NAD(P)_OxRdtase_dom_sf"/>
</dbReference>
<dbReference type="PANTHER" id="PTHR43364">
    <property type="entry name" value="NADH-SPECIFIC METHYLGLYOXAL REDUCTASE-RELATED"/>
    <property type="match status" value="1"/>
</dbReference>
<dbReference type="InterPro" id="IPR050523">
    <property type="entry name" value="AKR_Detox_Biosynth"/>
</dbReference>
<evidence type="ECO:0000313" key="3">
    <source>
        <dbReference type="EMBL" id="RDD66954.1"/>
    </source>
</evidence>
<dbReference type="InterPro" id="IPR023210">
    <property type="entry name" value="NADP_OxRdtase_dom"/>
</dbReference>
<evidence type="ECO:0000259" key="2">
    <source>
        <dbReference type="Pfam" id="PF00248"/>
    </source>
</evidence>
<sequence length="358" mass="37951">MSLTNFRALGRSGLVVSPLALGTMTFGPGGWNADEAASREIFDAYRDAGGNFVDTADIYSGGASEELVGRFIRETGSRDDIVLATKFGFNASSSPLTGVACGGGNPHAGGAGSKNIHRALDASLTRLGTDHVDIYWMHIWDGVTPVEEIVQTLGDLVRAGKIRHYAFSDMPAWVAMKASTIASERRVPGPIAMQVEYSLVAREVEAEHFPAARDGGMGVMPWSPLAGGFLTGKYDRENTADTGRLSGANPFGDSKFTDRNWAILDTLREVAAECDCEPAQAALAWAMARPGVASTLVGARTVDQLKGNIAAASISLSDDQMSRLNNVSASTPGFTSSLASPMIRRMLYGGHEITAWGE</sequence>
<dbReference type="CDD" id="cd19080">
    <property type="entry name" value="AKR_AKR9A_9B"/>
    <property type="match status" value="1"/>
</dbReference>
<dbReference type="Pfam" id="PF00248">
    <property type="entry name" value="Aldo_ket_red"/>
    <property type="match status" value="1"/>
</dbReference>
<gene>
    <name evidence="3" type="ORF">DU478_07090</name>
</gene>
<comment type="caution">
    <text evidence="3">The sequence shown here is derived from an EMBL/GenBank/DDBJ whole genome shotgun (WGS) entry which is preliminary data.</text>
</comment>
<dbReference type="Gene3D" id="3.20.20.100">
    <property type="entry name" value="NADP-dependent oxidoreductase domain"/>
    <property type="match status" value="1"/>
</dbReference>
<dbReference type="AlphaFoldDB" id="A0A369TQG3"/>
<dbReference type="RefSeq" id="WP_114510499.1">
    <property type="nucleotide sequence ID" value="NZ_QPMK01000004.1"/>
</dbReference>
<dbReference type="GO" id="GO:0016491">
    <property type="term" value="F:oxidoreductase activity"/>
    <property type="evidence" value="ECO:0007669"/>
    <property type="project" value="UniProtKB-KW"/>
</dbReference>
<keyword evidence="4" id="KW-1185">Reference proteome</keyword>
<dbReference type="SUPFAM" id="SSF51430">
    <property type="entry name" value="NAD(P)-linked oxidoreductase"/>
    <property type="match status" value="1"/>
</dbReference>
<dbReference type="FunFam" id="3.20.20.100:FF:000004">
    <property type="entry name" value="Oxidoreductase, aldo/keto reductase"/>
    <property type="match status" value="1"/>
</dbReference>
<proteinExistence type="predicted"/>
<dbReference type="PANTHER" id="PTHR43364:SF4">
    <property type="entry name" value="NAD(P)-LINKED OXIDOREDUCTASE SUPERFAMILY PROTEIN"/>
    <property type="match status" value="1"/>
</dbReference>
<accession>A0A369TQG3</accession>
<dbReference type="GO" id="GO:0005829">
    <property type="term" value="C:cytosol"/>
    <property type="evidence" value="ECO:0007669"/>
    <property type="project" value="TreeGrafter"/>
</dbReference>
<organism evidence="3 4">
    <name type="scientific">Thalassococcus profundi</name>
    <dbReference type="NCBI Taxonomy" id="2282382"/>
    <lineage>
        <taxon>Bacteria</taxon>
        <taxon>Pseudomonadati</taxon>
        <taxon>Pseudomonadota</taxon>
        <taxon>Alphaproteobacteria</taxon>
        <taxon>Rhodobacterales</taxon>
        <taxon>Roseobacteraceae</taxon>
        <taxon>Thalassococcus</taxon>
    </lineage>
</organism>
<evidence type="ECO:0000313" key="4">
    <source>
        <dbReference type="Proteomes" id="UP000253977"/>
    </source>
</evidence>
<protein>
    <submittedName>
        <fullName evidence="3">Aldo/keto reductase</fullName>
    </submittedName>
</protein>
<reference evidence="3 4" key="1">
    <citation type="submission" date="2018-07" db="EMBL/GenBank/DDBJ databases">
        <title>Thalassococcus profundi sp. nov., a marine bacterium isolated from deep seawater of Okinawa Trough.</title>
        <authorList>
            <person name="Yu M."/>
        </authorList>
    </citation>
    <scope>NUCLEOTIDE SEQUENCE [LARGE SCALE GENOMIC DNA]</scope>
    <source>
        <strain evidence="3 4">WRAS1</strain>
    </source>
</reference>